<keyword evidence="1" id="KW-0805">Transcription regulation</keyword>
<accession>A0ABR9QUV3</accession>
<sequence length="341" mass="37154">MPVTIRDVAAASGVSIGTVSRALNDYPDVSTVTRERVRAAAAELGYVPNQSAQFLSSKRLTSIALIISGFLEDKVFNDFDIMLTRGAFQFATEHDVPISLHVTNSREQAERSLDQLCFEHNVSGAIVFGLRTDDPYCESLSRSTTPCVTVDVPVPGERVGSVVLDDCAAASEMTDYLVSCGHRRIAVVHGSRTAVVSVERMEGIVRSLRSHGIELRDEDVIYTNFTHEEAFEKVGAYLDAHPEPRVTAFLCMSDLLALGTIQAIQRRGLSVPEDFSVTGYDGISLAGFVSPAITTVDQNVQTKGYEAARLLCDMISGRREACRVVLPHSLRKGGSVRKISR</sequence>
<evidence type="ECO:0000259" key="4">
    <source>
        <dbReference type="PROSITE" id="PS50932"/>
    </source>
</evidence>
<dbReference type="EMBL" id="JADCJZ010000003">
    <property type="protein sequence ID" value="MBE5024853.1"/>
    <property type="molecule type" value="Genomic_DNA"/>
</dbReference>
<comment type="caution">
    <text evidence="5">The sequence shown here is derived from an EMBL/GenBank/DDBJ whole genome shotgun (WGS) entry which is preliminary data.</text>
</comment>
<proteinExistence type="predicted"/>
<dbReference type="Proteomes" id="UP001194273">
    <property type="component" value="Unassembled WGS sequence"/>
</dbReference>
<dbReference type="Gene3D" id="1.10.260.40">
    <property type="entry name" value="lambda repressor-like DNA-binding domains"/>
    <property type="match status" value="1"/>
</dbReference>
<dbReference type="InterPro" id="IPR046335">
    <property type="entry name" value="LacI/GalR-like_sensor"/>
</dbReference>
<dbReference type="PROSITE" id="PS00356">
    <property type="entry name" value="HTH_LACI_1"/>
    <property type="match status" value="1"/>
</dbReference>
<dbReference type="SUPFAM" id="SSF47413">
    <property type="entry name" value="lambda repressor-like DNA-binding domains"/>
    <property type="match status" value="1"/>
</dbReference>
<evidence type="ECO:0000313" key="5">
    <source>
        <dbReference type="EMBL" id="MBE5024853.1"/>
    </source>
</evidence>
<dbReference type="InterPro" id="IPR010982">
    <property type="entry name" value="Lambda_DNA-bd_dom_sf"/>
</dbReference>
<gene>
    <name evidence="5" type="ORF">INF26_08360</name>
</gene>
<evidence type="ECO:0000313" key="6">
    <source>
        <dbReference type="Proteomes" id="UP001194273"/>
    </source>
</evidence>
<evidence type="ECO:0000256" key="3">
    <source>
        <dbReference type="ARBA" id="ARBA00023163"/>
    </source>
</evidence>
<dbReference type="Pfam" id="PF00356">
    <property type="entry name" value="LacI"/>
    <property type="match status" value="1"/>
</dbReference>
<dbReference type="GO" id="GO:0003677">
    <property type="term" value="F:DNA binding"/>
    <property type="evidence" value="ECO:0007669"/>
    <property type="project" value="UniProtKB-KW"/>
</dbReference>
<protein>
    <submittedName>
        <fullName evidence="5">LacI family DNA-binding transcriptional regulator</fullName>
    </submittedName>
</protein>
<dbReference type="Gene3D" id="3.40.50.2300">
    <property type="match status" value="2"/>
</dbReference>
<evidence type="ECO:0000256" key="2">
    <source>
        <dbReference type="ARBA" id="ARBA00023125"/>
    </source>
</evidence>
<name>A0ABR9QUV3_9ACTN</name>
<dbReference type="InterPro" id="IPR000843">
    <property type="entry name" value="HTH_LacI"/>
</dbReference>
<dbReference type="PANTHER" id="PTHR30146">
    <property type="entry name" value="LACI-RELATED TRANSCRIPTIONAL REPRESSOR"/>
    <property type="match status" value="1"/>
</dbReference>
<organism evidence="5 6">
    <name type="scientific">Thermophilibacter gallinarum</name>
    <dbReference type="NCBI Taxonomy" id="2779357"/>
    <lineage>
        <taxon>Bacteria</taxon>
        <taxon>Bacillati</taxon>
        <taxon>Actinomycetota</taxon>
        <taxon>Coriobacteriia</taxon>
        <taxon>Coriobacteriales</taxon>
        <taxon>Atopobiaceae</taxon>
        <taxon>Thermophilibacter</taxon>
    </lineage>
</organism>
<feature type="domain" description="HTH lacI-type" evidence="4">
    <location>
        <begin position="3"/>
        <end position="57"/>
    </location>
</feature>
<keyword evidence="3" id="KW-0804">Transcription</keyword>
<evidence type="ECO:0000256" key="1">
    <source>
        <dbReference type="ARBA" id="ARBA00023015"/>
    </source>
</evidence>
<dbReference type="SUPFAM" id="SSF53822">
    <property type="entry name" value="Periplasmic binding protein-like I"/>
    <property type="match status" value="1"/>
</dbReference>
<keyword evidence="6" id="KW-1185">Reference proteome</keyword>
<dbReference type="CDD" id="cd01392">
    <property type="entry name" value="HTH_LacI"/>
    <property type="match status" value="1"/>
</dbReference>
<dbReference type="RefSeq" id="WP_193530475.1">
    <property type="nucleotide sequence ID" value="NZ_JADCJZ010000003.1"/>
</dbReference>
<dbReference type="InterPro" id="IPR028082">
    <property type="entry name" value="Peripla_BP_I"/>
</dbReference>
<dbReference type="PROSITE" id="PS50932">
    <property type="entry name" value="HTH_LACI_2"/>
    <property type="match status" value="1"/>
</dbReference>
<dbReference type="SMART" id="SM00354">
    <property type="entry name" value="HTH_LACI"/>
    <property type="match status" value="1"/>
</dbReference>
<reference evidence="5 6" key="1">
    <citation type="submission" date="2020-10" db="EMBL/GenBank/DDBJ databases">
        <title>ChiBAC.</title>
        <authorList>
            <person name="Zenner C."/>
            <person name="Hitch T.C.A."/>
            <person name="Clavel T."/>
        </authorList>
    </citation>
    <scope>NUCLEOTIDE SEQUENCE [LARGE SCALE GENOMIC DNA]</scope>
    <source>
        <strain evidence="5 6">DSM 107455</strain>
    </source>
</reference>
<dbReference type="Pfam" id="PF13377">
    <property type="entry name" value="Peripla_BP_3"/>
    <property type="match status" value="1"/>
</dbReference>
<dbReference type="PANTHER" id="PTHR30146:SF109">
    <property type="entry name" value="HTH-TYPE TRANSCRIPTIONAL REGULATOR GALS"/>
    <property type="match status" value="1"/>
</dbReference>
<keyword evidence="2 5" id="KW-0238">DNA-binding</keyword>
<dbReference type="CDD" id="cd06267">
    <property type="entry name" value="PBP1_LacI_sugar_binding-like"/>
    <property type="match status" value="1"/>
</dbReference>